<feature type="domain" description="GP-PDE" evidence="1">
    <location>
        <begin position="383"/>
        <end position="721"/>
    </location>
</feature>
<dbReference type="SUPFAM" id="SSF51695">
    <property type="entry name" value="PLC-like phosphodiesterases"/>
    <property type="match status" value="2"/>
</dbReference>
<dbReference type="KEGG" id="mbah:HYN46_09735"/>
<dbReference type="GO" id="GO:0008081">
    <property type="term" value="F:phosphoric diester hydrolase activity"/>
    <property type="evidence" value="ECO:0007669"/>
    <property type="project" value="InterPro"/>
</dbReference>
<evidence type="ECO:0000313" key="3">
    <source>
        <dbReference type="Proteomes" id="UP000253940"/>
    </source>
</evidence>
<sequence length="858" mass="93463">MEPYPVLKYNFLLEKQEISLLKTTLLSAFIFALTTLTGCDGEDDISSVAKDPISTPTLTGFASLAAATSAEGPISGQFLGGTLFNGEKAPFAQQPVQGFSGAIKNPDGTYTVLADNGYGTLQNSADFLLRLYIIQTNLRTATGGSGSLNVLRHIRLRDPNKRIPFAIVNHFTSDRLLTGADFDPESIQRAPDGTFWIGDEFGPFLLHFSADGILLDAPFALPDPTHEGEILRSPQNPYSEESSALRIMNAVTAHAKAHGAKFTPVFSPDASLLKFSFKDAAGNTITSSSDAHGARGKNTPAGMVVANSDIFDVTQIRAAGYGIVPYTVNKESDMQKLLKAGVTGIISDRADLLYKAVSEFDANGDGKAGDYLLADGRIDPAKFDAQGHRGSRNLRPENTLPAFEAGLDNLMNTLETDNGITKDGVPIIKHDPYIDSVKCRHADGSPYTVTNEVLIKSLTQAQIQSQFICDLNPGRGATQLNELSLSPVAVQFATSKGYISPYVMPTTQDLFDFVNAYVAYYELGAGKSDPKAAVRVANAKTVRFNIETKLNPRSDKDYKGNIYKDRTVGFEQMTDALAHVIIKNHMENRADIQSFDFRSLIRTQELYPQIPTVYLWGDSVRMNNGLGTDGDGGNLQDEDGKNTPWLAGLSWPYRVTALSVPQRVQSSGGFEGMAISPDGQFLYPSLEKPLVDSPARENIISQFNIHKKTTTGNFYRFPLDSTLSATPAVSISDFQLFSATDGVVIEHDLKTGKDAGYKKIIRIHLEKSGDLVSKSPVIDLLNIANPHNLYGPTRSGDIGTGNPFSFPFNTVEIVVIENDRELTLMDDNNYPFSNSRNPALPDNDEVIRVRLPQALVLK</sequence>
<dbReference type="PROSITE" id="PS51704">
    <property type="entry name" value="GP_PDE"/>
    <property type="match status" value="1"/>
</dbReference>
<keyword evidence="3" id="KW-1185">Reference proteome</keyword>
<dbReference type="InterPro" id="IPR027372">
    <property type="entry name" value="Phytase-like_dom"/>
</dbReference>
<name>A0A345PBI1_9GAMM</name>
<evidence type="ECO:0000313" key="2">
    <source>
        <dbReference type="EMBL" id="AXI04640.1"/>
    </source>
</evidence>
<evidence type="ECO:0000259" key="1">
    <source>
        <dbReference type="PROSITE" id="PS51704"/>
    </source>
</evidence>
<gene>
    <name evidence="2" type="ORF">HYN46_09735</name>
</gene>
<dbReference type="Gene3D" id="3.20.20.190">
    <property type="entry name" value="Phosphatidylinositol (PI) phosphodiesterase"/>
    <property type="match status" value="2"/>
</dbReference>
<dbReference type="OrthoDB" id="384721at2"/>
<dbReference type="Pfam" id="PF13449">
    <property type="entry name" value="Phytase-like"/>
    <property type="match status" value="2"/>
</dbReference>
<dbReference type="GO" id="GO:0006629">
    <property type="term" value="P:lipid metabolic process"/>
    <property type="evidence" value="ECO:0007669"/>
    <property type="project" value="InterPro"/>
</dbReference>
<organism evidence="2 3">
    <name type="scientific">Aquirhabdus parva</name>
    <dbReference type="NCBI Taxonomy" id="2283318"/>
    <lineage>
        <taxon>Bacteria</taxon>
        <taxon>Pseudomonadati</taxon>
        <taxon>Pseudomonadota</taxon>
        <taxon>Gammaproteobacteria</taxon>
        <taxon>Moraxellales</taxon>
        <taxon>Moraxellaceae</taxon>
        <taxon>Aquirhabdus</taxon>
    </lineage>
</organism>
<dbReference type="InterPro" id="IPR017946">
    <property type="entry name" value="PLC-like_Pdiesterase_TIM-brl"/>
</dbReference>
<dbReference type="InterPro" id="IPR030395">
    <property type="entry name" value="GP_PDE_dom"/>
</dbReference>
<dbReference type="AlphaFoldDB" id="A0A345PBI1"/>
<dbReference type="Pfam" id="PF03009">
    <property type="entry name" value="GDPD"/>
    <property type="match status" value="2"/>
</dbReference>
<accession>A0A345PBI1</accession>
<dbReference type="PANTHER" id="PTHR37957:SF1">
    <property type="entry name" value="PHYTASE-LIKE DOMAIN-CONTAINING PROTEIN"/>
    <property type="match status" value="1"/>
</dbReference>
<dbReference type="EMBL" id="CP031222">
    <property type="protein sequence ID" value="AXI04640.1"/>
    <property type="molecule type" value="Genomic_DNA"/>
</dbReference>
<dbReference type="PANTHER" id="PTHR37957">
    <property type="entry name" value="BLR7070 PROTEIN"/>
    <property type="match status" value="1"/>
</dbReference>
<dbReference type="Proteomes" id="UP000253940">
    <property type="component" value="Chromosome"/>
</dbReference>
<proteinExistence type="predicted"/>
<reference evidence="2 3" key="1">
    <citation type="submission" date="2018-07" db="EMBL/GenBank/DDBJ databases">
        <title>Genome sequencing of Moraxellaceae gen. HYN0046.</title>
        <authorList>
            <person name="Kim M."/>
            <person name="Yi H."/>
        </authorList>
    </citation>
    <scope>NUCLEOTIDE SEQUENCE [LARGE SCALE GENOMIC DNA]</scope>
    <source>
        <strain evidence="2 3">HYN0046</strain>
    </source>
</reference>
<protein>
    <recommendedName>
        <fullName evidence="1">GP-PDE domain-containing protein</fullName>
    </recommendedName>
</protein>